<dbReference type="EMBL" id="JABMIG020000014">
    <property type="protein sequence ID" value="KAL3803381.1"/>
    <property type="molecule type" value="Genomic_DNA"/>
</dbReference>
<dbReference type="AlphaFoldDB" id="A0ABD3QWC9"/>
<protein>
    <submittedName>
        <fullName evidence="1">Uncharacterized protein</fullName>
    </submittedName>
</protein>
<sequence length="89" mass="9828">MDGAVLAHTSAWVFNHILDKLIEIRNKNCEVFDPAHHAAPAAPIQTFVNGAVGVRLPSNDTWKEAYDSDEEMQLIKSIVQNPASSNKEN</sequence>
<evidence type="ECO:0000313" key="1">
    <source>
        <dbReference type="EMBL" id="KAL3803381.1"/>
    </source>
</evidence>
<gene>
    <name evidence="1" type="ORF">HJC23_009345</name>
</gene>
<dbReference type="Proteomes" id="UP001516023">
    <property type="component" value="Unassembled WGS sequence"/>
</dbReference>
<proteinExistence type="predicted"/>
<accession>A0ABD3QWC9</accession>
<evidence type="ECO:0000313" key="2">
    <source>
        <dbReference type="Proteomes" id="UP001516023"/>
    </source>
</evidence>
<organism evidence="1 2">
    <name type="scientific">Cyclotella cryptica</name>
    <dbReference type="NCBI Taxonomy" id="29204"/>
    <lineage>
        <taxon>Eukaryota</taxon>
        <taxon>Sar</taxon>
        <taxon>Stramenopiles</taxon>
        <taxon>Ochrophyta</taxon>
        <taxon>Bacillariophyta</taxon>
        <taxon>Coscinodiscophyceae</taxon>
        <taxon>Thalassiosirophycidae</taxon>
        <taxon>Stephanodiscales</taxon>
        <taxon>Stephanodiscaceae</taxon>
        <taxon>Cyclotella</taxon>
    </lineage>
</organism>
<reference evidence="1 2" key="1">
    <citation type="journal article" date="2020" name="G3 (Bethesda)">
        <title>Improved Reference Genome for Cyclotella cryptica CCMP332, a Model for Cell Wall Morphogenesis, Salinity Adaptation, and Lipid Production in Diatoms (Bacillariophyta).</title>
        <authorList>
            <person name="Roberts W.R."/>
            <person name="Downey K.M."/>
            <person name="Ruck E.C."/>
            <person name="Traller J.C."/>
            <person name="Alverson A.J."/>
        </authorList>
    </citation>
    <scope>NUCLEOTIDE SEQUENCE [LARGE SCALE GENOMIC DNA]</scope>
    <source>
        <strain evidence="1 2">CCMP332</strain>
    </source>
</reference>
<keyword evidence="2" id="KW-1185">Reference proteome</keyword>
<comment type="caution">
    <text evidence="1">The sequence shown here is derived from an EMBL/GenBank/DDBJ whole genome shotgun (WGS) entry which is preliminary data.</text>
</comment>
<name>A0ABD3QWC9_9STRA</name>